<accession>A0AAN9QG57</accession>
<name>A0AAN9QG57_PHACN</name>
<comment type="caution">
    <text evidence="1">The sequence shown here is derived from an EMBL/GenBank/DDBJ whole genome shotgun (WGS) entry which is preliminary data.</text>
</comment>
<gene>
    <name evidence="1" type="ORF">VNO80_30503</name>
</gene>
<keyword evidence="2" id="KW-1185">Reference proteome</keyword>
<proteinExistence type="predicted"/>
<sequence length="130" mass="14036">MAGVVVVWRVSFSRDDGIVCYISFSRNGSSIVWHISFSQWHPTVEGAALMRFFLKLLPLRESMVSGSLGEGGVDLCNALKNSGLFIYGEEKEEVLAVQGKVGAEAGVGEIKVSSLLAMNNSLSTIHPTDM</sequence>
<organism evidence="1 2">
    <name type="scientific">Phaseolus coccineus</name>
    <name type="common">Scarlet runner bean</name>
    <name type="synonym">Phaseolus multiflorus</name>
    <dbReference type="NCBI Taxonomy" id="3886"/>
    <lineage>
        <taxon>Eukaryota</taxon>
        <taxon>Viridiplantae</taxon>
        <taxon>Streptophyta</taxon>
        <taxon>Embryophyta</taxon>
        <taxon>Tracheophyta</taxon>
        <taxon>Spermatophyta</taxon>
        <taxon>Magnoliopsida</taxon>
        <taxon>eudicotyledons</taxon>
        <taxon>Gunneridae</taxon>
        <taxon>Pentapetalae</taxon>
        <taxon>rosids</taxon>
        <taxon>fabids</taxon>
        <taxon>Fabales</taxon>
        <taxon>Fabaceae</taxon>
        <taxon>Papilionoideae</taxon>
        <taxon>50 kb inversion clade</taxon>
        <taxon>NPAAA clade</taxon>
        <taxon>indigoferoid/millettioid clade</taxon>
        <taxon>Phaseoleae</taxon>
        <taxon>Phaseolus</taxon>
    </lineage>
</organism>
<evidence type="ECO:0000313" key="2">
    <source>
        <dbReference type="Proteomes" id="UP001374584"/>
    </source>
</evidence>
<evidence type="ECO:0000313" key="1">
    <source>
        <dbReference type="EMBL" id="KAK7333726.1"/>
    </source>
</evidence>
<reference evidence="1 2" key="1">
    <citation type="submission" date="2024-01" db="EMBL/GenBank/DDBJ databases">
        <title>The genomes of 5 underutilized Papilionoideae crops provide insights into root nodulation and disease resistanc.</title>
        <authorList>
            <person name="Jiang F."/>
        </authorList>
    </citation>
    <scope>NUCLEOTIDE SEQUENCE [LARGE SCALE GENOMIC DNA]</scope>
    <source>
        <strain evidence="1">JINMINGXINNONG_FW02</strain>
        <tissue evidence="1">Leaves</tissue>
    </source>
</reference>
<protein>
    <submittedName>
        <fullName evidence="1">Uncharacterized protein</fullName>
    </submittedName>
</protein>
<dbReference type="Proteomes" id="UP001374584">
    <property type="component" value="Unassembled WGS sequence"/>
</dbReference>
<dbReference type="AlphaFoldDB" id="A0AAN9QG57"/>
<dbReference type="EMBL" id="JAYMYR010000011">
    <property type="protein sequence ID" value="KAK7333726.1"/>
    <property type="molecule type" value="Genomic_DNA"/>
</dbReference>